<dbReference type="EMBL" id="JAGFBR010000018">
    <property type="protein sequence ID" value="KAH0450527.1"/>
    <property type="molecule type" value="Genomic_DNA"/>
</dbReference>
<sequence>MGYIQLVEMEEFPPYYAHSKVLGHSRVECHILNPQLARILPVLWLMGWKWMWVIKLVKMRFGCSGGDCSLGCSLVGHLDVLLGAVLAAGVDAGDVFLDFEC</sequence>
<gene>
    <name evidence="1" type="ORF">IEQ34_021219</name>
</gene>
<dbReference type="Proteomes" id="UP000775213">
    <property type="component" value="Unassembled WGS sequence"/>
</dbReference>
<proteinExistence type="predicted"/>
<name>A0AAV7G4Y4_DENCH</name>
<evidence type="ECO:0000313" key="2">
    <source>
        <dbReference type="Proteomes" id="UP000775213"/>
    </source>
</evidence>
<accession>A0AAV7G4Y4</accession>
<reference evidence="1 2" key="1">
    <citation type="journal article" date="2021" name="Hortic Res">
        <title>Chromosome-scale assembly of the Dendrobium chrysotoxum genome enhances the understanding of orchid evolution.</title>
        <authorList>
            <person name="Zhang Y."/>
            <person name="Zhang G.Q."/>
            <person name="Zhang D."/>
            <person name="Liu X.D."/>
            <person name="Xu X.Y."/>
            <person name="Sun W.H."/>
            <person name="Yu X."/>
            <person name="Zhu X."/>
            <person name="Wang Z.W."/>
            <person name="Zhao X."/>
            <person name="Zhong W.Y."/>
            <person name="Chen H."/>
            <person name="Yin W.L."/>
            <person name="Huang T."/>
            <person name="Niu S.C."/>
            <person name="Liu Z.J."/>
        </authorList>
    </citation>
    <scope>NUCLEOTIDE SEQUENCE [LARGE SCALE GENOMIC DNA]</scope>
    <source>
        <strain evidence="1">Lindl</strain>
    </source>
</reference>
<evidence type="ECO:0000313" key="1">
    <source>
        <dbReference type="EMBL" id="KAH0450527.1"/>
    </source>
</evidence>
<dbReference type="AlphaFoldDB" id="A0AAV7G4Y4"/>
<comment type="caution">
    <text evidence="1">The sequence shown here is derived from an EMBL/GenBank/DDBJ whole genome shotgun (WGS) entry which is preliminary data.</text>
</comment>
<keyword evidence="2" id="KW-1185">Reference proteome</keyword>
<protein>
    <submittedName>
        <fullName evidence="1">Uncharacterized protein</fullName>
    </submittedName>
</protein>
<organism evidence="1 2">
    <name type="scientific">Dendrobium chrysotoxum</name>
    <name type="common">Orchid</name>
    <dbReference type="NCBI Taxonomy" id="161865"/>
    <lineage>
        <taxon>Eukaryota</taxon>
        <taxon>Viridiplantae</taxon>
        <taxon>Streptophyta</taxon>
        <taxon>Embryophyta</taxon>
        <taxon>Tracheophyta</taxon>
        <taxon>Spermatophyta</taxon>
        <taxon>Magnoliopsida</taxon>
        <taxon>Liliopsida</taxon>
        <taxon>Asparagales</taxon>
        <taxon>Orchidaceae</taxon>
        <taxon>Epidendroideae</taxon>
        <taxon>Malaxideae</taxon>
        <taxon>Dendrobiinae</taxon>
        <taxon>Dendrobium</taxon>
    </lineage>
</organism>